<proteinExistence type="predicted"/>
<keyword evidence="1" id="KW-1133">Transmembrane helix</keyword>
<evidence type="ECO:0000313" key="3">
    <source>
        <dbReference type="Proteomes" id="UP000638462"/>
    </source>
</evidence>
<keyword evidence="3" id="KW-1185">Reference proteome</keyword>
<reference evidence="3" key="1">
    <citation type="journal article" date="2019" name="Int. J. Syst. Evol. Microbiol.">
        <title>The Global Catalogue of Microorganisms (GCM) 10K type strain sequencing project: providing services to taxonomists for standard genome sequencing and annotation.</title>
        <authorList>
            <consortium name="The Broad Institute Genomics Platform"/>
            <consortium name="The Broad Institute Genome Sequencing Center for Infectious Disease"/>
            <person name="Wu L."/>
            <person name="Ma J."/>
        </authorList>
    </citation>
    <scope>NUCLEOTIDE SEQUENCE [LARGE SCALE GENOMIC DNA]</scope>
    <source>
        <strain evidence="3">CGMCC 1.15394</strain>
    </source>
</reference>
<dbReference type="EMBL" id="BMIT01000038">
    <property type="protein sequence ID" value="GGF14864.1"/>
    <property type="molecule type" value="Genomic_DNA"/>
</dbReference>
<keyword evidence="1" id="KW-0472">Membrane</keyword>
<organism evidence="2 3">
    <name type="scientific">Pseudoalteromonas gelatinilytica</name>
    <dbReference type="NCBI Taxonomy" id="1703256"/>
    <lineage>
        <taxon>Bacteria</taxon>
        <taxon>Pseudomonadati</taxon>
        <taxon>Pseudomonadota</taxon>
        <taxon>Gammaproteobacteria</taxon>
        <taxon>Alteromonadales</taxon>
        <taxon>Pseudoalteromonadaceae</taxon>
        <taxon>Pseudoalteromonas</taxon>
    </lineage>
</organism>
<feature type="transmembrane region" description="Helical" evidence="1">
    <location>
        <begin position="52"/>
        <end position="70"/>
    </location>
</feature>
<feature type="transmembrane region" description="Helical" evidence="1">
    <location>
        <begin position="18"/>
        <end position="40"/>
    </location>
</feature>
<comment type="caution">
    <text evidence="2">The sequence shown here is derived from an EMBL/GenBank/DDBJ whole genome shotgun (WGS) entry which is preliminary data.</text>
</comment>
<keyword evidence="1" id="KW-0812">Transmembrane</keyword>
<protein>
    <recommendedName>
        <fullName evidence="4">DUF3262 domain-containing protein</fullName>
    </recommendedName>
</protein>
<evidence type="ECO:0000256" key="1">
    <source>
        <dbReference type="SAM" id="Phobius"/>
    </source>
</evidence>
<name>A0ABQ1UDK4_9GAMM</name>
<dbReference type="Proteomes" id="UP000638462">
    <property type="component" value="Unassembled WGS sequence"/>
</dbReference>
<accession>A0ABQ1UDK4</accession>
<sequence length="71" mass="7883">MEVFSATLGVDSVTFSMFLTWLLTAMAVIFSGMCLIGMYHEVIEGDMDWADVLIRVVILVASITFLSVVYL</sequence>
<evidence type="ECO:0000313" key="2">
    <source>
        <dbReference type="EMBL" id="GGF14864.1"/>
    </source>
</evidence>
<evidence type="ECO:0008006" key="4">
    <source>
        <dbReference type="Google" id="ProtNLM"/>
    </source>
</evidence>
<gene>
    <name evidence="2" type="ORF">GCM10008027_44590</name>
</gene>